<comment type="caution">
    <text evidence="1">The sequence shown here is derived from an EMBL/GenBank/DDBJ whole genome shotgun (WGS) entry which is preliminary data.</text>
</comment>
<dbReference type="EMBL" id="BOOR01000101">
    <property type="protein sequence ID" value="GII59827.1"/>
    <property type="molecule type" value="Genomic_DNA"/>
</dbReference>
<proteinExistence type="predicted"/>
<dbReference type="Proteomes" id="UP000605992">
    <property type="component" value="Unassembled WGS sequence"/>
</dbReference>
<reference evidence="1" key="1">
    <citation type="submission" date="2021-01" db="EMBL/GenBank/DDBJ databases">
        <title>Whole genome shotgun sequence of Planotetraspora thailandica NBRC 104271.</title>
        <authorList>
            <person name="Komaki H."/>
            <person name="Tamura T."/>
        </authorList>
    </citation>
    <scope>NUCLEOTIDE SEQUENCE</scope>
    <source>
        <strain evidence="1">NBRC 104271</strain>
    </source>
</reference>
<protein>
    <submittedName>
        <fullName evidence="1">Uncharacterized protein</fullName>
    </submittedName>
</protein>
<evidence type="ECO:0000313" key="2">
    <source>
        <dbReference type="Proteomes" id="UP000605992"/>
    </source>
</evidence>
<dbReference type="AlphaFoldDB" id="A0A8J3Y2T4"/>
<evidence type="ECO:0000313" key="1">
    <source>
        <dbReference type="EMBL" id="GII59827.1"/>
    </source>
</evidence>
<accession>A0A8J3Y2T4</accession>
<name>A0A8J3Y2T4_9ACTN</name>
<sequence length="123" mass="13546">MALSRMVGPVASDQERDQLAAQLMTLPVHELADVLRRVLPHYTEESNGLRTSLVLATATEYEDEPDGIDVTFVAWPDRDYYDGGLGPDQGLWEGGDCEQCHTEVSSNAKRAFCPVCGSRCELT</sequence>
<gene>
    <name evidence="1" type="ORF">Pth03_82160</name>
</gene>
<keyword evidence="2" id="KW-1185">Reference proteome</keyword>
<organism evidence="1 2">
    <name type="scientific">Planotetraspora thailandica</name>
    <dbReference type="NCBI Taxonomy" id="487172"/>
    <lineage>
        <taxon>Bacteria</taxon>
        <taxon>Bacillati</taxon>
        <taxon>Actinomycetota</taxon>
        <taxon>Actinomycetes</taxon>
        <taxon>Streptosporangiales</taxon>
        <taxon>Streptosporangiaceae</taxon>
        <taxon>Planotetraspora</taxon>
    </lineage>
</organism>